<dbReference type="GO" id="GO:0004930">
    <property type="term" value="F:G protein-coupled receptor activity"/>
    <property type="evidence" value="ECO:0007669"/>
    <property type="project" value="InterPro"/>
</dbReference>
<gene>
    <name evidence="8" type="ORF">VNI00_001692</name>
</gene>
<proteinExistence type="predicted"/>
<evidence type="ECO:0000313" key="8">
    <source>
        <dbReference type="EMBL" id="KAK7059068.1"/>
    </source>
</evidence>
<organism evidence="8 9">
    <name type="scientific">Paramarasmius palmivorus</name>
    <dbReference type="NCBI Taxonomy" id="297713"/>
    <lineage>
        <taxon>Eukaryota</taxon>
        <taxon>Fungi</taxon>
        <taxon>Dikarya</taxon>
        <taxon>Basidiomycota</taxon>
        <taxon>Agaricomycotina</taxon>
        <taxon>Agaricomycetes</taxon>
        <taxon>Agaricomycetidae</taxon>
        <taxon>Agaricales</taxon>
        <taxon>Marasmiineae</taxon>
        <taxon>Marasmiaceae</taxon>
        <taxon>Paramarasmius</taxon>
    </lineage>
</organism>
<dbReference type="GO" id="GO:0007189">
    <property type="term" value="P:adenylate cyclase-activating G protein-coupled receptor signaling pathway"/>
    <property type="evidence" value="ECO:0007669"/>
    <property type="project" value="TreeGrafter"/>
</dbReference>
<dbReference type="Gene3D" id="1.20.1070.10">
    <property type="entry name" value="Rhodopsin 7-helix transmembrane proteins"/>
    <property type="match status" value="1"/>
</dbReference>
<feature type="transmembrane region" description="Helical" evidence="6">
    <location>
        <begin position="187"/>
        <end position="213"/>
    </location>
</feature>
<feature type="transmembrane region" description="Helical" evidence="6">
    <location>
        <begin position="20"/>
        <end position="41"/>
    </location>
</feature>
<dbReference type="InterPro" id="IPR017452">
    <property type="entry name" value="GPCR_Rhodpsn_7TM"/>
</dbReference>
<evidence type="ECO:0000313" key="9">
    <source>
        <dbReference type="Proteomes" id="UP001383192"/>
    </source>
</evidence>
<evidence type="ECO:0000256" key="6">
    <source>
        <dbReference type="SAM" id="Phobius"/>
    </source>
</evidence>
<dbReference type="EMBL" id="JAYKXP010000004">
    <property type="protein sequence ID" value="KAK7059068.1"/>
    <property type="molecule type" value="Genomic_DNA"/>
</dbReference>
<accession>A0AAW0E139</accession>
<evidence type="ECO:0000259" key="7">
    <source>
        <dbReference type="PROSITE" id="PS50262"/>
    </source>
</evidence>
<dbReference type="AlphaFoldDB" id="A0AAW0E139"/>
<comment type="caution">
    <text evidence="8">The sequence shown here is derived from an EMBL/GenBank/DDBJ whole genome shotgun (WGS) entry which is preliminary data.</text>
</comment>
<evidence type="ECO:0000256" key="3">
    <source>
        <dbReference type="ARBA" id="ARBA00022989"/>
    </source>
</evidence>
<evidence type="ECO:0000256" key="1">
    <source>
        <dbReference type="ARBA" id="ARBA00004141"/>
    </source>
</evidence>
<dbReference type="InterPro" id="IPR000276">
    <property type="entry name" value="GPCR_Rhodpsn"/>
</dbReference>
<evidence type="ECO:0000256" key="5">
    <source>
        <dbReference type="SAM" id="MobiDB-lite"/>
    </source>
</evidence>
<keyword evidence="2 6" id="KW-0812">Transmembrane</keyword>
<dbReference type="PANTHER" id="PTHR23112">
    <property type="entry name" value="G PROTEIN-COUPLED RECEPTOR 157-RELATED"/>
    <property type="match status" value="1"/>
</dbReference>
<dbReference type="Proteomes" id="UP001383192">
    <property type="component" value="Unassembled WGS sequence"/>
</dbReference>
<feature type="compositionally biased region" description="Low complexity" evidence="5">
    <location>
        <begin position="309"/>
        <end position="320"/>
    </location>
</feature>
<feature type="region of interest" description="Disordered" evidence="5">
    <location>
        <begin position="306"/>
        <end position="333"/>
    </location>
</feature>
<feature type="domain" description="G-protein coupled receptors family 1 profile" evidence="7">
    <location>
        <begin position="32"/>
        <end position="295"/>
    </location>
</feature>
<dbReference type="SUPFAM" id="SSF81321">
    <property type="entry name" value="Family A G protein-coupled receptor-like"/>
    <property type="match status" value="1"/>
</dbReference>
<evidence type="ECO:0000256" key="2">
    <source>
        <dbReference type="ARBA" id="ARBA00022692"/>
    </source>
</evidence>
<protein>
    <recommendedName>
        <fullName evidence="7">G-protein coupled receptors family 1 profile domain-containing protein</fullName>
    </recommendedName>
</protein>
<reference evidence="8 9" key="1">
    <citation type="submission" date="2024-01" db="EMBL/GenBank/DDBJ databases">
        <title>A draft genome for a cacao thread blight-causing isolate of Paramarasmius palmivorus.</title>
        <authorList>
            <person name="Baruah I.K."/>
            <person name="Bukari Y."/>
            <person name="Amoako-Attah I."/>
            <person name="Meinhardt L.W."/>
            <person name="Bailey B.A."/>
            <person name="Cohen S.P."/>
        </authorList>
    </citation>
    <scope>NUCLEOTIDE SEQUENCE [LARGE SCALE GENOMIC DNA]</scope>
    <source>
        <strain evidence="8 9">GH-12</strain>
    </source>
</reference>
<evidence type="ECO:0000256" key="4">
    <source>
        <dbReference type="ARBA" id="ARBA00023136"/>
    </source>
</evidence>
<keyword evidence="4 6" id="KW-0472">Membrane</keyword>
<dbReference type="PROSITE" id="PS50262">
    <property type="entry name" value="G_PROTEIN_RECEP_F1_2"/>
    <property type="match status" value="1"/>
</dbReference>
<feature type="transmembrane region" description="Helical" evidence="6">
    <location>
        <begin position="136"/>
        <end position="157"/>
    </location>
</feature>
<name>A0AAW0E139_9AGAR</name>
<feature type="transmembrane region" description="Helical" evidence="6">
    <location>
        <begin position="108"/>
        <end position="129"/>
    </location>
</feature>
<dbReference type="GO" id="GO:0005886">
    <property type="term" value="C:plasma membrane"/>
    <property type="evidence" value="ECO:0007669"/>
    <property type="project" value="TreeGrafter"/>
</dbReference>
<comment type="subcellular location">
    <subcellularLocation>
        <location evidence="1">Membrane</location>
        <topology evidence="1">Multi-pass membrane protein</topology>
    </subcellularLocation>
</comment>
<keyword evidence="9" id="KW-1185">Reference proteome</keyword>
<dbReference type="PANTHER" id="PTHR23112:SF37">
    <property type="entry name" value="G PROTEIN-COUPLED RECEPTOR GPR1"/>
    <property type="match status" value="1"/>
</dbReference>
<feature type="transmembrane region" description="Helical" evidence="6">
    <location>
        <begin position="272"/>
        <end position="297"/>
    </location>
</feature>
<keyword evidence="3 6" id="KW-1133">Transmembrane helix</keyword>
<feature type="transmembrane region" description="Helical" evidence="6">
    <location>
        <begin position="245"/>
        <end position="266"/>
    </location>
</feature>
<sequence length="387" mass="43165">MSTPDGGSPFSFGTRLGLVFIVEFASLSAIAVTSLLLYILYSAVTLKRGAARAWTVSTHVHYYFVNLLLSDLIQAIGAIFNVKWIVDATVTEGAVCTVQGMFKQIGDVGVALTSLAIAIHTFLVLVFRIHSRPRTALLILGLIWLFIALNVGINMGIHKGKKYYGNTQYWCWITEEFPEERIALEYFWLWLAAFVNLICYVLIAMVVKGYIVAGEGRIRFRRPKGNEATGLKLDKSHSNTMAMQMLFYPLIYIITVFPIAVARWLAFGGTKVPFAATAFAAILFSSSGLFNTLLFAWTRPKLLPTREGSSSAQARSQWSAHTPTNTSPTRRFAVNTPLDDPEYEIGDWKHPSPTNVKSAYIPRPRVSFDRRVAPFAVLEANRYDNTS</sequence>
<feature type="transmembrane region" description="Helical" evidence="6">
    <location>
        <begin position="62"/>
        <end position="80"/>
    </location>
</feature>
<dbReference type="Pfam" id="PF00001">
    <property type="entry name" value="7tm_1"/>
    <property type="match status" value="1"/>
</dbReference>